<evidence type="ECO:0000313" key="2">
    <source>
        <dbReference type="EMBL" id="MRI68655.1"/>
    </source>
</evidence>
<feature type="transmembrane region" description="Helical" evidence="1">
    <location>
        <begin position="69"/>
        <end position="85"/>
    </location>
</feature>
<dbReference type="AlphaFoldDB" id="A0A6N7R5Z9"/>
<feature type="transmembrane region" description="Helical" evidence="1">
    <location>
        <begin position="97"/>
        <end position="121"/>
    </location>
</feature>
<keyword evidence="3" id="KW-1185">Reference proteome</keyword>
<keyword evidence="1" id="KW-0472">Membrane</keyword>
<gene>
    <name evidence="2" type="ORF">GH885_20325</name>
</gene>
<comment type="caution">
    <text evidence="2">The sequence shown here is derived from an EMBL/GenBank/DDBJ whole genome shotgun (WGS) entry which is preliminary data.</text>
</comment>
<organism evidence="2 3">
    <name type="scientific">Gracilibacillus thailandensis</name>
    <dbReference type="NCBI Taxonomy" id="563735"/>
    <lineage>
        <taxon>Bacteria</taxon>
        <taxon>Bacillati</taxon>
        <taxon>Bacillota</taxon>
        <taxon>Bacilli</taxon>
        <taxon>Bacillales</taxon>
        <taxon>Bacillaceae</taxon>
        <taxon>Gracilibacillus</taxon>
    </lineage>
</organism>
<feature type="transmembrane region" description="Helical" evidence="1">
    <location>
        <begin position="44"/>
        <end position="62"/>
    </location>
</feature>
<protein>
    <submittedName>
        <fullName evidence="2">DUF4181 domain-containing protein</fullName>
    </submittedName>
</protein>
<sequence length="122" mass="14132">MIAIIVIIFCIFILDQLINRKLIKKMNMEEDDLGKSYVNKTHKYVENILHWATLLLIAASISDYHQLRLFIFIVPSLMFAFRAILKWKYSTDNQTYLLSAVTCVLFIIGSIVYGSLHFGIIT</sequence>
<name>A0A6N7R5Z9_9BACI</name>
<dbReference type="Pfam" id="PF13789">
    <property type="entry name" value="DUF4181"/>
    <property type="match status" value="1"/>
</dbReference>
<proteinExistence type="predicted"/>
<dbReference type="EMBL" id="WJEE01000084">
    <property type="protein sequence ID" value="MRI68655.1"/>
    <property type="molecule type" value="Genomic_DNA"/>
</dbReference>
<dbReference type="Proteomes" id="UP000435187">
    <property type="component" value="Unassembled WGS sequence"/>
</dbReference>
<accession>A0A6N7R5Z9</accession>
<evidence type="ECO:0000313" key="3">
    <source>
        <dbReference type="Proteomes" id="UP000435187"/>
    </source>
</evidence>
<reference evidence="2 3" key="1">
    <citation type="submission" date="2019-10" db="EMBL/GenBank/DDBJ databases">
        <title>Gracilibacillus salitolerans sp. nov., a moderate halophile isolated from a saline soil in northwest China.</title>
        <authorList>
            <person name="Gan L."/>
        </authorList>
    </citation>
    <scope>NUCLEOTIDE SEQUENCE [LARGE SCALE GENOMIC DNA]</scope>
    <source>
        <strain evidence="2 3">TP2-8</strain>
    </source>
</reference>
<evidence type="ECO:0000256" key="1">
    <source>
        <dbReference type="SAM" id="Phobius"/>
    </source>
</evidence>
<dbReference type="RefSeq" id="WP_153837106.1">
    <property type="nucleotide sequence ID" value="NZ_JBHUMW010000001.1"/>
</dbReference>
<dbReference type="InterPro" id="IPR025441">
    <property type="entry name" value="DUF4181"/>
</dbReference>
<keyword evidence="1" id="KW-1133">Transmembrane helix</keyword>
<keyword evidence="1" id="KW-0812">Transmembrane</keyword>